<evidence type="ECO:0000313" key="2">
    <source>
        <dbReference type="EMBL" id="PZL69934.1"/>
    </source>
</evidence>
<dbReference type="Pfam" id="PF18220">
    <property type="entry name" value="BspA_v"/>
    <property type="match status" value="1"/>
</dbReference>
<sequence>MADYCAACDNLKEYAANFIINGITEKECNSLKKDTGLNPNLDVLHTNCEDLNDLNDCLIGALKDTLADQNVCDWKAFMDQLMTNLQLMNKAMVCSDCGQWLKTHELETSINKLWEKMAKVEATLDSLAAQNWEVNASYVIEYSTPEMSVSIDRGTGNFVFNWTDWLDSSFKRRLGRGSVTGKVNFGMGQESGLNAKWQIRSVTVNECTYKSEKVSGVNEFLISLYVKNDKETSIFKKKHNTIEDKTWAINQTITIGMKGVLPPGTDSGWIQFLEVFNDSLSSTLDDRANVKIQFANKNKTSVSPYI</sequence>
<dbReference type="EMBL" id="PIEU01000129">
    <property type="protein sequence ID" value="PZL69934.1"/>
    <property type="molecule type" value="Genomic_DNA"/>
</dbReference>
<comment type="caution">
    <text evidence="2">The sequence shown here is derived from an EMBL/GenBank/DDBJ whole genome shotgun (WGS) entry which is preliminary data.</text>
</comment>
<keyword evidence="3" id="KW-1185">Reference proteome</keyword>
<accession>A0A2W3Z777</accession>
<feature type="domain" description="Adhesin BspA variable" evidence="1">
    <location>
        <begin position="153"/>
        <end position="283"/>
    </location>
</feature>
<dbReference type="InterPro" id="IPR041237">
    <property type="entry name" value="BspA_v"/>
</dbReference>
<dbReference type="Proteomes" id="UP000249828">
    <property type="component" value="Unassembled WGS sequence"/>
</dbReference>
<dbReference type="AlphaFoldDB" id="A0A2W3Z777"/>
<name>A0A2W3Z777_9ENTE</name>
<protein>
    <recommendedName>
        <fullName evidence="1">Adhesin BspA variable domain-containing protein</fullName>
    </recommendedName>
</protein>
<organism evidence="2 3">
    <name type="scientific">Enterococcus plantarum</name>
    <dbReference type="NCBI Taxonomy" id="1077675"/>
    <lineage>
        <taxon>Bacteria</taxon>
        <taxon>Bacillati</taxon>
        <taxon>Bacillota</taxon>
        <taxon>Bacilli</taxon>
        <taxon>Lactobacillales</taxon>
        <taxon>Enterococcaceae</taxon>
        <taxon>Enterococcus</taxon>
    </lineage>
</organism>
<gene>
    <name evidence="2" type="ORF">CI088_16940</name>
</gene>
<evidence type="ECO:0000259" key="1">
    <source>
        <dbReference type="Pfam" id="PF18220"/>
    </source>
</evidence>
<proteinExistence type="predicted"/>
<reference evidence="2 3" key="1">
    <citation type="submission" date="2017-11" db="EMBL/GenBank/DDBJ databases">
        <title>Draft genome sequence of Enterococcus plantarum TRW2 strain isolated from lettuce.</title>
        <authorList>
            <person name="Kim E.B."/>
            <person name="Marco M.L."/>
            <person name="Williams T.R."/>
            <person name="You I.H."/>
        </authorList>
    </citation>
    <scope>NUCLEOTIDE SEQUENCE [LARGE SCALE GENOMIC DNA]</scope>
    <source>
        <strain evidence="2 3">TRW2</strain>
    </source>
</reference>
<dbReference type="RefSeq" id="WP_111249018.1">
    <property type="nucleotide sequence ID" value="NZ_PIEU01000129.1"/>
</dbReference>
<evidence type="ECO:0000313" key="3">
    <source>
        <dbReference type="Proteomes" id="UP000249828"/>
    </source>
</evidence>